<dbReference type="InterPro" id="IPR038765">
    <property type="entry name" value="Papain-like_cys_pep_sf"/>
</dbReference>
<dbReference type="SUPFAM" id="SSF54001">
    <property type="entry name" value="Cysteine proteinases"/>
    <property type="match status" value="1"/>
</dbReference>
<organism evidence="1 2">
    <name type="scientific">Flavobacterium arcticum</name>
    <dbReference type="NCBI Taxonomy" id="1784713"/>
    <lineage>
        <taxon>Bacteria</taxon>
        <taxon>Pseudomonadati</taxon>
        <taxon>Bacteroidota</taxon>
        <taxon>Flavobacteriia</taxon>
        <taxon>Flavobacteriales</taxon>
        <taxon>Flavobacteriaceae</taxon>
        <taxon>Flavobacterium</taxon>
    </lineage>
</organism>
<dbReference type="Pfam" id="PF05708">
    <property type="entry name" value="Peptidase_C92"/>
    <property type="match status" value="1"/>
</dbReference>
<reference evidence="1 2" key="1">
    <citation type="submission" date="2018-07" db="EMBL/GenBank/DDBJ databases">
        <title>Complete genome sequence of Flavobacterium arcticum type strain SM1502T.</title>
        <authorList>
            <person name="Li Y."/>
            <person name="Li D.-D."/>
        </authorList>
    </citation>
    <scope>NUCLEOTIDE SEQUENCE [LARGE SCALE GENOMIC DNA]</scope>
    <source>
        <strain evidence="1 2">SM1502</strain>
    </source>
</reference>
<dbReference type="Gene3D" id="3.90.1720.10">
    <property type="entry name" value="endopeptidase domain like (from Nostoc punctiforme)"/>
    <property type="match status" value="1"/>
</dbReference>
<dbReference type="InterPro" id="IPR024453">
    <property type="entry name" value="Peptidase_C92"/>
</dbReference>
<accession>A0A345HDB0</accession>
<evidence type="ECO:0000313" key="2">
    <source>
        <dbReference type="Proteomes" id="UP000253951"/>
    </source>
</evidence>
<dbReference type="Proteomes" id="UP000253951">
    <property type="component" value="Chromosome"/>
</dbReference>
<proteinExistence type="predicted"/>
<name>A0A345HDB0_9FLAO</name>
<dbReference type="AlphaFoldDB" id="A0A345HDB0"/>
<dbReference type="EMBL" id="CP031188">
    <property type="protein sequence ID" value="AXG74570.1"/>
    <property type="molecule type" value="Genomic_DNA"/>
</dbReference>
<dbReference type="KEGG" id="fat:DVK85_10125"/>
<evidence type="ECO:0000313" key="1">
    <source>
        <dbReference type="EMBL" id="AXG74570.1"/>
    </source>
</evidence>
<dbReference type="OrthoDB" id="195541at2"/>
<keyword evidence="2" id="KW-1185">Reference proteome</keyword>
<protein>
    <submittedName>
        <fullName evidence="1">YiiX family permuted papain-like enzyme</fullName>
    </submittedName>
</protein>
<dbReference type="RefSeq" id="WP_114678328.1">
    <property type="nucleotide sequence ID" value="NZ_CP031188.1"/>
</dbReference>
<gene>
    <name evidence="1" type="ORF">DVK85_10125</name>
</gene>
<sequence length="209" mass="23957">MKKIVFITLIISFTLLLLNCNDNSNINYDVLNNGDIIFQTSTSAQSKAIQLATKSKYSHCGIIYKEGNDYFVYEAIQPVQKTPLSKWISRGENNHYVVKRLKEANATLTPTAFQKMKKAGSTFNNKNYDLYFEWSNERVYCSELVWKIYKEGTGLEVGKTQQLKEFDLSHPAVQEKIKERYGNNIPLNEKVISPAAIFESDLLYTVISE</sequence>
<dbReference type="NCBIfam" id="NF007458">
    <property type="entry name" value="PRK10030.1"/>
    <property type="match status" value="1"/>
</dbReference>